<dbReference type="PANTHER" id="PTHR45527">
    <property type="entry name" value="NONRIBOSOMAL PEPTIDE SYNTHETASE"/>
    <property type="match status" value="1"/>
</dbReference>
<proteinExistence type="predicted"/>
<keyword evidence="2" id="KW-0596">Phosphopantetheine</keyword>
<dbReference type="InterPro" id="IPR025110">
    <property type="entry name" value="AMP-bd_C"/>
</dbReference>
<dbReference type="GO" id="GO:0072330">
    <property type="term" value="P:monocarboxylic acid biosynthetic process"/>
    <property type="evidence" value="ECO:0007669"/>
    <property type="project" value="UniProtKB-ARBA"/>
</dbReference>
<dbReference type="OrthoDB" id="2472181at2"/>
<dbReference type="InterPro" id="IPR036736">
    <property type="entry name" value="ACP-like_sf"/>
</dbReference>
<dbReference type="FunFam" id="3.30.300.30:FF:000010">
    <property type="entry name" value="Enterobactin synthetase component F"/>
    <property type="match status" value="1"/>
</dbReference>
<keyword evidence="6" id="KW-1185">Reference proteome</keyword>
<dbReference type="Gene3D" id="3.40.50.1820">
    <property type="entry name" value="alpha/beta hydrolase"/>
    <property type="match status" value="1"/>
</dbReference>
<dbReference type="InterPro" id="IPR042099">
    <property type="entry name" value="ANL_N_sf"/>
</dbReference>
<dbReference type="PANTHER" id="PTHR45527:SF1">
    <property type="entry name" value="FATTY ACID SYNTHASE"/>
    <property type="match status" value="1"/>
</dbReference>
<dbReference type="Gene3D" id="3.30.300.30">
    <property type="match status" value="1"/>
</dbReference>
<dbReference type="GO" id="GO:0005829">
    <property type="term" value="C:cytosol"/>
    <property type="evidence" value="ECO:0007669"/>
    <property type="project" value="TreeGrafter"/>
</dbReference>
<reference evidence="6" key="1">
    <citation type="submission" date="2016-10" db="EMBL/GenBank/DDBJ databases">
        <authorList>
            <person name="Varghese N."/>
            <person name="Submissions S."/>
        </authorList>
    </citation>
    <scope>NUCLEOTIDE SEQUENCE [LARGE SCALE GENOMIC DNA]</scope>
    <source>
        <strain evidence="6">DSM 44544</strain>
    </source>
</reference>
<dbReference type="InterPro" id="IPR006162">
    <property type="entry name" value="Ppantetheine_attach_site"/>
</dbReference>
<dbReference type="GO" id="GO:0044550">
    <property type="term" value="P:secondary metabolite biosynthetic process"/>
    <property type="evidence" value="ECO:0007669"/>
    <property type="project" value="TreeGrafter"/>
</dbReference>
<dbReference type="Pfam" id="PF13193">
    <property type="entry name" value="AMP-binding_C"/>
    <property type="match status" value="1"/>
</dbReference>
<dbReference type="Proteomes" id="UP000199622">
    <property type="component" value="Unassembled WGS sequence"/>
</dbReference>
<dbReference type="Gene3D" id="3.40.50.12780">
    <property type="entry name" value="N-terminal domain of ligase-like"/>
    <property type="match status" value="1"/>
</dbReference>
<dbReference type="SUPFAM" id="SSF56801">
    <property type="entry name" value="Acetyl-CoA synthetase-like"/>
    <property type="match status" value="1"/>
</dbReference>
<evidence type="ECO:0000256" key="1">
    <source>
        <dbReference type="ARBA" id="ARBA00001957"/>
    </source>
</evidence>
<dbReference type="InterPro" id="IPR020806">
    <property type="entry name" value="PKS_PP-bd"/>
</dbReference>
<dbReference type="InterPro" id="IPR029058">
    <property type="entry name" value="AB_hydrolase_fold"/>
</dbReference>
<keyword evidence="3" id="KW-0597">Phosphoprotein</keyword>
<dbReference type="Pfam" id="PF00975">
    <property type="entry name" value="Thioesterase"/>
    <property type="match status" value="1"/>
</dbReference>
<dbReference type="Gene3D" id="3.30.559.30">
    <property type="entry name" value="Nonribosomal peptide synthetase, condensation domain"/>
    <property type="match status" value="1"/>
</dbReference>
<dbReference type="GO" id="GO:0003824">
    <property type="term" value="F:catalytic activity"/>
    <property type="evidence" value="ECO:0007669"/>
    <property type="project" value="InterPro"/>
</dbReference>
<evidence type="ECO:0000256" key="3">
    <source>
        <dbReference type="ARBA" id="ARBA00022553"/>
    </source>
</evidence>
<dbReference type="GO" id="GO:0043041">
    <property type="term" value="P:amino acid activation for nonribosomal peptide biosynthetic process"/>
    <property type="evidence" value="ECO:0007669"/>
    <property type="project" value="TreeGrafter"/>
</dbReference>
<sequence length="982" mass="105793">MARIVDVLPLTPLQEGLLFHARNPDRAPDAYLVQLTVRLDGPLDTDRLRAALACVLRRHPNLRSAFRFRKSGEPVALVPDAVRLPVAERASEPAAVRAFAEAERSERFDLGKPPSIRCTVLTLAPGDHVLLLSCHHILLDGWSMPLLLDEIGMAYSAGGDDQALPAPARFRDYLDWRAAQDTGAAKRAWASALDELDEPTRLTEHVRPGPAARLTRRLDAGVSAALVTMARNAGVTVNTVCQCAFALLLARMTGREDVVFGTTVSGRPPELPDSDRMLGLLINTVPVRIRVPASMPVDELLARVQKEQSTLLGHHHLGLADIQRAAGLGELFDTIFTFQSYPVADRDTRWRDGPRITDVHGVDANHYPVSVTVAPGAEFDLQLVHRIAPEQAGLLLDRLTMVLTAFAEDPQRPAGSVDVVLPDERRRLLADWLDGAPRPRVPFAGPAPIGRPIPGDRVYVLGAGARLLPPGAVGELYLAGDGLARGYAGRPGLTAERFRPDPFGPPGSRMYRTGDLGRWRDDGQLEYLGRTDNQVKVRGFRIELGEIEATLARHPAVDAAAVVVREDVPGDRRLVAYVVAGSGDVTGVHEHLDALLPGYMMPTAIVPLDRLPLLASGKVDRHALPAPGPAADPGSRVPRTETERSVAQVWREVLGTEVVGPDDNFFDLGGHSLLAVRLIERLAAHFEIQLSASVLYAAPTPAGIARLIEAGESGHGPLVPMRQDNDGGPPRLILVHPIGGSTFCYADLAHALPADCSVHGLDAPGLADGTRPLERIEDLAAHYVAALVAAGAHRNCVLAGWSMGGTIAYEMAERIRRIIGAAPPVVLIDTHLRLGIDPGASDAELITVFADDWGRAAGRALAPDAAALAGLSPAERLDLLVDRARSLGILEPDAPAEYVRRRFEVFKAHARALLDHRAHQDHQGRVRMIAAQDSVRQDPSHGWSAVAGAEFDVRIVPGDHYGLLGGREVVDELGAALDWLRS</sequence>
<dbReference type="SMART" id="SM00823">
    <property type="entry name" value="PKS_PP"/>
    <property type="match status" value="1"/>
</dbReference>
<dbReference type="STRING" id="208445.SAMN04489727_5330"/>
<dbReference type="AlphaFoldDB" id="A0A1H4VVT4"/>
<dbReference type="PROSITE" id="PS00012">
    <property type="entry name" value="PHOSPHOPANTETHEINE"/>
    <property type="match status" value="1"/>
</dbReference>
<dbReference type="InterPro" id="IPR001242">
    <property type="entry name" value="Condensation_dom"/>
</dbReference>
<dbReference type="PROSITE" id="PS50075">
    <property type="entry name" value="CARRIER"/>
    <property type="match status" value="1"/>
</dbReference>
<dbReference type="Pfam" id="PF00668">
    <property type="entry name" value="Condensation"/>
    <property type="match status" value="1"/>
</dbReference>
<dbReference type="InterPro" id="IPR045851">
    <property type="entry name" value="AMP-bd_C_sf"/>
</dbReference>
<protein>
    <submittedName>
        <fullName evidence="5">AMP-binding enzyme C-terminal domain-containing protein</fullName>
    </submittedName>
</protein>
<organism evidence="5 6">
    <name type="scientific">Amycolatopsis tolypomycina</name>
    <dbReference type="NCBI Taxonomy" id="208445"/>
    <lineage>
        <taxon>Bacteria</taxon>
        <taxon>Bacillati</taxon>
        <taxon>Actinomycetota</taxon>
        <taxon>Actinomycetes</taxon>
        <taxon>Pseudonocardiales</taxon>
        <taxon>Pseudonocardiaceae</taxon>
        <taxon>Amycolatopsis</taxon>
    </lineage>
</organism>
<dbReference type="InterPro" id="IPR001031">
    <property type="entry name" value="Thioesterase"/>
</dbReference>
<dbReference type="CDD" id="cd19543">
    <property type="entry name" value="DCL_NRPS"/>
    <property type="match status" value="1"/>
</dbReference>
<dbReference type="InterPro" id="IPR023213">
    <property type="entry name" value="CAT-like_dom_sf"/>
</dbReference>
<dbReference type="FunFam" id="2.30.38.10:FF:000001">
    <property type="entry name" value="Non-ribosomal peptide synthetase PvdI"/>
    <property type="match status" value="1"/>
</dbReference>
<dbReference type="GO" id="GO:0008610">
    <property type="term" value="P:lipid biosynthetic process"/>
    <property type="evidence" value="ECO:0007669"/>
    <property type="project" value="UniProtKB-ARBA"/>
</dbReference>
<dbReference type="SUPFAM" id="SSF53474">
    <property type="entry name" value="alpha/beta-Hydrolases"/>
    <property type="match status" value="1"/>
</dbReference>
<dbReference type="Gene3D" id="3.30.559.10">
    <property type="entry name" value="Chloramphenicol acetyltransferase-like domain"/>
    <property type="match status" value="1"/>
</dbReference>
<dbReference type="InterPro" id="IPR020802">
    <property type="entry name" value="TesA-like"/>
</dbReference>
<evidence type="ECO:0000313" key="6">
    <source>
        <dbReference type="Proteomes" id="UP000199622"/>
    </source>
</evidence>
<dbReference type="Pfam" id="PF00550">
    <property type="entry name" value="PP-binding"/>
    <property type="match status" value="1"/>
</dbReference>
<comment type="cofactor">
    <cofactor evidence="1">
        <name>pantetheine 4'-phosphate</name>
        <dbReference type="ChEBI" id="CHEBI:47942"/>
    </cofactor>
</comment>
<dbReference type="SMART" id="SM00824">
    <property type="entry name" value="PKS_TE"/>
    <property type="match status" value="1"/>
</dbReference>
<dbReference type="EMBL" id="FNSO01000004">
    <property type="protein sequence ID" value="SEC85075.1"/>
    <property type="molecule type" value="Genomic_DNA"/>
</dbReference>
<name>A0A1H4VVT4_9PSEU</name>
<dbReference type="SUPFAM" id="SSF47336">
    <property type="entry name" value="ACP-like"/>
    <property type="match status" value="1"/>
</dbReference>
<dbReference type="GO" id="GO:0031177">
    <property type="term" value="F:phosphopantetheine binding"/>
    <property type="evidence" value="ECO:0007669"/>
    <property type="project" value="InterPro"/>
</dbReference>
<dbReference type="Gene3D" id="1.10.1200.10">
    <property type="entry name" value="ACP-like"/>
    <property type="match status" value="1"/>
</dbReference>
<dbReference type="SUPFAM" id="SSF52777">
    <property type="entry name" value="CoA-dependent acyltransferases"/>
    <property type="match status" value="2"/>
</dbReference>
<dbReference type="InterPro" id="IPR009081">
    <property type="entry name" value="PP-bd_ACP"/>
</dbReference>
<dbReference type="RefSeq" id="WP_091312003.1">
    <property type="nucleotide sequence ID" value="NZ_FNSO01000004.1"/>
</dbReference>
<evidence type="ECO:0000259" key="4">
    <source>
        <dbReference type="PROSITE" id="PS50075"/>
    </source>
</evidence>
<feature type="domain" description="Carrier" evidence="4">
    <location>
        <begin position="637"/>
        <end position="712"/>
    </location>
</feature>
<gene>
    <name evidence="5" type="ORF">SAMN04489727_5330</name>
</gene>
<dbReference type="FunFam" id="1.10.1200.10:FF:000016">
    <property type="entry name" value="Non-ribosomal peptide synthase"/>
    <property type="match status" value="1"/>
</dbReference>
<accession>A0A1H4VVT4</accession>
<evidence type="ECO:0000313" key="5">
    <source>
        <dbReference type="EMBL" id="SEC85075.1"/>
    </source>
</evidence>
<evidence type="ECO:0000256" key="2">
    <source>
        <dbReference type="ARBA" id="ARBA00022450"/>
    </source>
</evidence>